<protein>
    <submittedName>
        <fullName evidence="3">Uncharacterized protein</fullName>
    </submittedName>
</protein>
<sequence>MANSALLFAVAALVAASMPALAQRQWSEAAFAGLGHSNRSPPPRHRPPPKHRAPSGPEPIPCRFFPATTDANGTVTSTSRCFVNTNFINTLVDTVGKMGSPQVRVDLTTSKNLDACRAYNFTADPNAKQACYNDRKNRCYVWLGGTACTSGMPNYLQAKDVFCPGSNFQKFSFCTNLYKDECTTYPECVWSEAYMFGGPQFVDTKKAEIEAWMGGPLNVGACYWKPYVDYMLLLNGTVRSGLESRAWGEIYIGSNLSNKTVWEATRGTCDFAQRYWRRYQYTGACAAVNTVVNGRSRELNMTDYAALNMCEAAGCTVAWNNNYLSYSQGRNVSMSSFTCVPNLQYVNSIMYDAVKDGRYFDAINGCITSAVQGSEDRCLGVRV</sequence>
<evidence type="ECO:0000256" key="1">
    <source>
        <dbReference type="SAM" id="MobiDB-lite"/>
    </source>
</evidence>
<comment type="caution">
    <text evidence="3">The sequence shown here is derived from an EMBL/GenBank/DDBJ whole genome shotgun (WGS) entry which is preliminary data.</text>
</comment>
<name>A0A836C3E4_9CHLO</name>
<accession>A0A836C3E4</accession>
<dbReference type="Proteomes" id="UP000612055">
    <property type="component" value="Unassembled WGS sequence"/>
</dbReference>
<keyword evidence="2" id="KW-0732">Signal</keyword>
<feature type="chain" id="PRO_5032690450" evidence="2">
    <location>
        <begin position="23"/>
        <end position="383"/>
    </location>
</feature>
<reference evidence="3" key="1">
    <citation type="journal article" date="2020" name="bioRxiv">
        <title>Comparative genomics of Chlamydomonas.</title>
        <authorList>
            <person name="Craig R.J."/>
            <person name="Hasan A.R."/>
            <person name="Ness R.W."/>
            <person name="Keightley P.D."/>
        </authorList>
    </citation>
    <scope>NUCLEOTIDE SEQUENCE</scope>
    <source>
        <strain evidence="3">CCAP 11/70</strain>
    </source>
</reference>
<gene>
    <name evidence="3" type="ORF">HYH03_003440</name>
</gene>
<organism evidence="3 4">
    <name type="scientific">Edaphochlamys debaryana</name>
    <dbReference type="NCBI Taxonomy" id="47281"/>
    <lineage>
        <taxon>Eukaryota</taxon>
        <taxon>Viridiplantae</taxon>
        <taxon>Chlorophyta</taxon>
        <taxon>core chlorophytes</taxon>
        <taxon>Chlorophyceae</taxon>
        <taxon>CS clade</taxon>
        <taxon>Chlamydomonadales</taxon>
        <taxon>Chlamydomonadales incertae sedis</taxon>
        <taxon>Edaphochlamys</taxon>
    </lineage>
</organism>
<feature type="compositionally biased region" description="Basic residues" evidence="1">
    <location>
        <begin position="42"/>
        <end position="53"/>
    </location>
</feature>
<evidence type="ECO:0000313" key="3">
    <source>
        <dbReference type="EMBL" id="KAG2498700.1"/>
    </source>
</evidence>
<feature type="region of interest" description="Disordered" evidence="1">
    <location>
        <begin position="33"/>
        <end position="61"/>
    </location>
</feature>
<keyword evidence="4" id="KW-1185">Reference proteome</keyword>
<dbReference type="AlphaFoldDB" id="A0A836C3E4"/>
<evidence type="ECO:0000256" key="2">
    <source>
        <dbReference type="SAM" id="SignalP"/>
    </source>
</evidence>
<feature type="signal peptide" evidence="2">
    <location>
        <begin position="1"/>
        <end position="22"/>
    </location>
</feature>
<dbReference type="EMBL" id="JAEHOE010000009">
    <property type="protein sequence ID" value="KAG2498700.1"/>
    <property type="molecule type" value="Genomic_DNA"/>
</dbReference>
<proteinExistence type="predicted"/>
<evidence type="ECO:0000313" key="4">
    <source>
        <dbReference type="Proteomes" id="UP000612055"/>
    </source>
</evidence>